<dbReference type="InterPro" id="IPR040521">
    <property type="entry name" value="KDZ"/>
</dbReference>
<name>R7T315_DICSQ</name>
<dbReference type="InterPro" id="IPR041457">
    <property type="entry name" value="CxC2_KDZ-assoc"/>
</dbReference>
<accession>R7T315</accession>
<organism evidence="3 4">
    <name type="scientific">Dichomitus squalens (strain LYAD-421)</name>
    <name type="common">Western red white-rot fungus</name>
    <dbReference type="NCBI Taxonomy" id="732165"/>
    <lineage>
        <taxon>Eukaryota</taxon>
        <taxon>Fungi</taxon>
        <taxon>Dikarya</taxon>
        <taxon>Basidiomycota</taxon>
        <taxon>Agaricomycotina</taxon>
        <taxon>Agaricomycetes</taxon>
        <taxon>Polyporales</taxon>
        <taxon>Polyporaceae</taxon>
        <taxon>Dichomitus</taxon>
    </lineage>
</organism>
<evidence type="ECO:0000259" key="2">
    <source>
        <dbReference type="Pfam" id="PF18803"/>
    </source>
</evidence>
<dbReference type="AlphaFoldDB" id="R7T315"/>
<evidence type="ECO:0000313" key="4">
    <source>
        <dbReference type="Proteomes" id="UP000053319"/>
    </source>
</evidence>
<feature type="region of interest" description="Disordered" evidence="1">
    <location>
        <begin position="883"/>
        <end position="904"/>
    </location>
</feature>
<dbReference type="OMA" id="NTCESQH"/>
<feature type="compositionally biased region" description="Acidic residues" evidence="1">
    <location>
        <begin position="889"/>
        <end position="904"/>
    </location>
</feature>
<protein>
    <recommendedName>
        <fullName evidence="2">CxC2-like cysteine cluster KDZ transposase-associated domain-containing protein</fullName>
    </recommendedName>
</protein>
<dbReference type="Pfam" id="PF18803">
    <property type="entry name" value="CxC2"/>
    <property type="match status" value="1"/>
</dbReference>
<dbReference type="Proteomes" id="UP000053319">
    <property type="component" value="Unassembled WGS sequence"/>
</dbReference>
<reference evidence="3 4" key="1">
    <citation type="journal article" date="2012" name="Science">
        <title>The Paleozoic origin of enzymatic lignin decomposition reconstructed from 31 fungal genomes.</title>
        <authorList>
            <person name="Floudas D."/>
            <person name="Binder M."/>
            <person name="Riley R."/>
            <person name="Barry K."/>
            <person name="Blanchette R.A."/>
            <person name="Henrissat B."/>
            <person name="Martinez A.T."/>
            <person name="Otillar R."/>
            <person name="Spatafora J.W."/>
            <person name="Yadav J.S."/>
            <person name="Aerts A."/>
            <person name="Benoit I."/>
            <person name="Boyd A."/>
            <person name="Carlson A."/>
            <person name="Copeland A."/>
            <person name="Coutinho P.M."/>
            <person name="de Vries R.P."/>
            <person name="Ferreira P."/>
            <person name="Findley K."/>
            <person name="Foster B."/>
            <person name="Gaskell J."/>
            <person name="Glotzer D."/>
            <person name="Gorecki P."/>
            <person name="Heitman J."/>
            <person name="Hesse C."/>
            <person name="Hori C."/>
            <person name="Igarashi K."/>
            <person name="Jurgens J.A."/>
            <person name="Kallen N."/>
            <person name="Kersten P."/>
            <person name="Kohler A."/>
            <person name="Kuees U."/>
            <person name="Kumar T.K.A."/>
            <person name="Kuo A."/>
            <person name="LaButti K."/>
            <person name="Larrondo L.F."/>
            <person name="Lindquist E."/>
            <person name="Ling A."/>
            <person name="Lombard V."/>
            <person name="Lucas S."/>
            <person name="Lundell T."/>
            <person name="Martin R."/>
            <person name="McLaughlin D.J."/>
            <person name="Morgenstern I."/>
            <person name="Morin E."/>
            <person name="Murat C."/>
            <person name="Nagy L.G."/>
            <person name="Nolan M."/>
            <person name="Ohm R.A."/>
            <person name="Patyshakuliyeva A."/>
            <person name="Rokas A."/>
            <person name="Ruiz-Duenas F.J."/>
            <person name="Sabat G."/>
            <person name="Salamov A."/>
            <person name="Samejima M."/>
            <person name="Schmutz J."/>
            <person name="Slot J.C."/>
            <person name="St John F."/>
            <person name="Stenlid J."/>
            <person name="Sun H."/>
            <person name="Sun S."/>
            <person name="Syed K."/>
            <person name="Tsang A."/>
            <person name="Wiebenga A."/>
            <person name="Young D."/>
            <person name="Pisabarro A."/>
            <person name="Eastwood D.C."/>
            <person name="Martin F."/>
            <person name="Cullen D."/>
            <person name="Grigoriev I.V."/>
            <person name="Hibbett D.S."/>
        </authorList>
    </citation>
    <scope>NUCLEOTIDE SEQUENCE [LARGE SCALE GENOMIC DNA]</scope>
    <source>
        <strain evidence="3 4">LYAD-421 SS1</strain>
    </source>
</reference>
<evidence type="ECO:0000313" key="3">
    <source>
        <dbReference type="EMBL" id="EJF62417.1"/>
    </source>
</evidence>
<dbReference type="OrthoDB" id="2751972at2759"/>
<dbReference type="HOGENOM" id="CLU_320787_0_0_1"/>
<proteinExistence type="predicted"/>
<evidence type="ECO:0000256" key="1">
    <source>
        <dbReference type="SAM" id="MobiDB-lite"/>
    </source>
</evidence>
<gene>
    <name evidence="3" type="ORF">DICSQDRAFT_126654</name>
</gene>
<dbReference type="RefSeq" id="XP_007365129.1">
    <property type="nucleotide sequence ID" value="XM_007365067.1"/>
</dbReference>
<sequence>MFSNVGKRKDVPGQKTRRSKKARFKDIEDGTSSREVAASGSVDVQTLHVYTSTSRRLGQRSQIKQVAVDLAELVFRKPELQESPEAATLLDSAYEVDSTTLAHENNLDESSQRRRERPDLLAVVCLPLTLLHSATETWDGAKFSQCSLRDIGLVVQLGYDRDKNCYFTPEWCQLFRFGWFPATTHSPATAFTFDLLDTFQEISFQGKTNLFDFWRTIERITDNSGGVDVSNRYKQLSHVMRIWRHLVMLKRFGRAHDPAGPDGTKPGELVVECPACPHPGRNLPLNWDTAPPDVKLHMHANAKRYSAYTICILLYLNTYLGGAQPYSCSAEHSAVLKANQRREGYLASGLGAVLCARHGLVRKNGAGDLQLGEGYANMDYLYFSTLLGVILAILISYDIVCQWYKNLFSRMVEDFPEMWIDQSRWDSIRFAIPKKHWKVHESNPSHSRFSLNYLPHVGQTYGEGIESHWSHMNPLSLSTWEMSPGITFLRALEEAHDMRIKQDKAFEDYNATFDADVVRTWEVMVEAWNEDPDQPDPYEEPIKSVSTATVKLELAQEEEKEAAQGLLPEHEVTPGAFLQVGLELKDQQRALRLRAASGTSILELAGLQEKWNVLSRRIQNWQAIQDVHMPMVAQLRNTCPAPADAHPDTSLPSPPKAEDVKLWLPSSLPPHLATSEVLHGLRDKERRLRLAQLSDSLEEVRRSRRILAGISDYTRKNIAGTGQRAVLRMRGLYAQFEKKQGRSVARYRDAHKALLSLDPEASWTDTYKVLQDGDLRGPRSDDPSESFGQYSVSWIWLTPRANPNDSANARDTTSPERAQEFQLGLSIYAEKQAAVFENLAARCASFWVNYLKKLGPLPSWIAQYKDNGRKVRPRKFSLALGKDRSEEQVALEDDGAEDENDAED</sequence>
<feature type="region of interest" description="Disordered" evidence="1">
    <location>
        <begin position="1"/>
        <end position="32"/>
    </location>
</feature>
<dbReference type="Pfam" id="PF18758">
    <property type="entry name" value="KDZ"/>
    <property type="match status" value="1"/>
</dbReference>
<dbReference type="GeneID" id="18834340"/>
<dbReference type="KEGG" id="dsq:DICSQDRAFT_126654"/>
<feature type="domain" description="CxC2-like cysteine cluster KDZ transposase-associated" evidence="2">
    <location>
        <begin position="169"/>
        <end position="225"/>
    </location>
</feature>
<dbReference type="EMBL" id="JH719406">
    <property type="protein sequence ID" value="EJF62417.1"/>
    <property type="molecule type" value="Genomic_DNA"/>
</dbReference>